<organism evidence="1 2">
    <name type="scientific">Desulfobulbus propionicus (strain ATCC 33891 / DSM 2032 / VKM B-1956 / 1pr3)</name>
    <dbReference type="NCBI Taxonomy" id="577650"/>
    <lineage>
        <taxon>Bacteria</taxon>
        <taxon>Pseudomonadati</taxon>
        <taxon>Thermodesulfobacteriota</taxon>
        <taxon>Desulfobulbia</taxon>
        <taxon>Desulfobulbales</taxon>
        <taxon>Desulfobulbaceae</taxon>
        <taxon>Desulfobulbus</taxon>
    </lineage>
</organism>
<dbReference type="RefSeq" id="WP_015724417.1">
    <property type="nucleotide sequence ID" value="NC_014972.1"/>
</dbReference>
<protein>
    <submittedName>
        <fullName evidence="1">Uncharacterized protein</fullName>
    </submittedName>
</protein>
<accession>A0A7U4DP78</accession>
<keyword evidence="2" id="KW-1185">Reference proteome</keyword>
<proteinExistence type="predicted"/>
<evidence type="ECO:0000313" key="1">
    <source>
        <dbReference type="EMBL" id="ADW17876.1"/>
    </source>
</evidence>
<dbReference type="AlphaFoldDB" id="A0A7U4DP78"/>
<reference evidence="1 2" key="1">
    <citation type="journal article" date="2011" name="Stand. Genomic Sci.">
        <title>Complete genome sequence of Desulfobulbus propionicus type strain (1pr3).</title>
        <authorList>
            <person name="Pagani I."/>
            <person name="Lapidus A."/>
            <person name="Nolan M."/>
            <person name="Lucas S."/>
            <person name="Hammon N."/>
            <person name="Deshpande S."/>
            <person name="Cheng J.F."/>
            <person name="Chertkov O."/>
            <person name="Davenport K."/>
            <person name="Tapia R."/>
            <person name="Han C."/>
            <person name="Goodwin L."/>
            <person name="Pitluck S."/>
            <person name="Liolios K."/>
            <person name="Mavromatis K."/>
            <person name="Ivanova N."/>
            <person name="Mikhailova N."/>
            <person name="Pati A."/>
            <person name="Chen A."/>
            <person name="Palaniappan K."/>
            <person name="Land M."/>
            <person name="Hauser L."/>
            <person name="Chang Y.J."/>
            <person name="Jeffries C.D."/>
            <person name="Detter J.C."/>
            <person name="Brambilla E."/>
            <person name="Kannan K.P."/>
            <person name="Djao O.D."/>
            <person name="Rohde M."/>
            <person name="Pukall R."/>
            <person name="Spring S."/>
            <person name="Goker M."/>
            <person name="Sikorski J."/>
            <person name="Woyke T."/>
            <person name="Bristow J."/>
            <person name="Eisen J.A."/>
            <person name="Markowitz V."/>
            <person name="Hugenholtz P."/>
            <person name="Kyrpides N.C."/>
            <person name="Klenk H.P."/>
        </authorList>
    </citation>
    <scope>NUCLEOTIDE SEQUENCE [LARGE SCALE GENOMIC DNA]</scope>
    <source>
        <strain evidence="2">ATCC 33891 / DSM 2032 / 1pr3</strain>
    </source>
</reference>
<evidence type="ECO:0000313" key="2">
    <source>
        <dbReference type="Proteomes" id="UP000006365"/>
    </source>
</evidence>
<dbReference type="KEGG" id="dpr:Despr_1726"/>
<gene>
    <name evidence="1" type="ordered locus">Despr_1726</name>
</gene>
<dbReference type="EMBL" id="CP002364">
    <property type="protein sequence ID" value="ADW17876.1"/>
    <property type="molecule type" value="Genomic_DNA"/>
</dbReference>
<sequence length="63" mass="7476">MGEVIQMPKRNVQHASTEQLKHEWDLWMDTDEEETEKVSGVEFHYEQIHAELNRRGEGRHCAV</sequence>
<dbReference type="Proteomes" id="UP000006365">
    <property type="component" value="Chromosome"/>
</dbReference>
<name>A0A7U4DP78_DESPD</name>